<keyword evidence="3" id="KW-0804">Transcription</keyword>
<dbReference type="InterPro" id="IPR008920">
    <property type="entry name" value="TF_FadR/GntR_C"/>
</dbReference>
<dbReference type="Proteomes" id="UP000596049">
    <property type="component" value="Chromosome"/>
</dbReference>
<dbReference type="Gene3D" id="1.10.10.10">
    <property type="entry name" value="Winged helix-like DNA-binding domain superfamily/Winged helix DNA-binding domain"/>
    <property type="match status" value="1"/>
</dbReference>
<dbReference type="InterPro" id="IPR036390">
    <property type="entry name" value="WH_DNA-bd_sf"/>
</dbReference>
<dbReference type="Gene3D" id="1.20.120.530">
    <property type="entry name" value="GntR ligand-binding domain-like"/>
    <property type="match status" value="1"/>
</dbReference>
<dbReference type="RefSeq" id="WP_053594471.1">
    <property type="nucleotide sequence ID" value="NZ_CP067341.1"/>
</dbReference>
<dbReference type="PANTHER" id="PTHR43537">
    <property type="entry name" value="TRANSCRIPTIONAL REGULATOR, GNTR FAMILY"/>
    <property type="match status" value="1"/>
</dbReference>
<dbReference type="CDD" id="cd07377">
    <property type="entry name" value="WHTH_GntR"/>
    <property type="match status" value="1"/>
</dbReference>
<organism evidence="5 6">
    <name type="scientific">Lysinibacillus agricola</name>
    <dbReference type="NCBI Taxonomy" id="2590012"/>
    <lineage>
        <taxon>Bacteria</taxon>
        <taxon>Bacillati</taxon>
        <taxon>Bacillota</taxon>
        <taxon>Bacilli</taxon>
        <taxon>Bacillales</taxon>
        <taxon>Bacillaceae</taxon>
        <taxon>Lysinibacillus</taxon>
    </lineage>
</organism>
<name>A0ABX7AV97_9BACI</name>
<dbReference type="PROSITE" id="PS50949">
    <property type="entry name" value="HTH_GNTR"/>
    <property type="match status" value="1"/>
</dbReference>
<dbReference type="SUPFAM" id="SSF48008">
    <property type="entry name" value="GntR ligand-binding domain-like"/>
    <property type="match status" value="1"/>
</dbReference>
<dbReference type="InterPro" id="IPR011711">
    <property type="entry name" value="GntR_C"/>
</dbReference>
<sequence>MEYFTNLLDNALSRTVAQKIMEQILNGELKPGDQIVESTYAEMFNTSRSPIREAIYLLSTEGLIERVPRKGAFIKGYTLAEVQDLLDVRNSLEILAAQRIKEPQKKKTMLNDMKKIVRDMEKCSNQMEYTHLNYAFHFTLIKFSESTVIESVYSKISLPLLRIQGIHFSINDTMEKSRKEHRRIYELLKDNQLDELISILRKHTEDVIFNVRRQIL</sequence>
<dbReference type="InterPro" id="IPR036388">
    <property type="entry name" value="WH-like_DNA-bd_sf"/>
</dbReference>
<keyword evidence="1" id="KW-0805">Transcription regulation</keyword>
<dbReference type="EMBL" id="CP067341">
    <property type="protein sequence ID" value="QQP13891.1"/>
    <property type="molecule type" value="Genomic_DNA"/>
</dbReference>
<evidence type="ECO:0000313" key="6">
    <source>
        <dbReference type="Proteomes" id="UP000596049"/>
    </source>
</evidence>
<dbReference type="SUPFAM" id="SSF46785">
    <property type="entry name" value="Winged helix' DNA-binding domain"/>
    <property type="match status" value="1"/>
</dbReference>
<reference evidence="5 6" key="1">
    <citation type="submission" date="2020-01" db="EMBL/GenBank/DDBJ databases">
        <authorList>
            <person name="Liu G."/>
            <person name="Liu B."/>
        </authorList>
    </citation>
    <scope>NUCLEOTIDE SEQUENCE [LARGE SCALE GENOMIC DNA]</scope>
    <source>
        <strain evidence="5 6">FJAT-51161</strain>
    </source>
</reference>
<dbReference type="SMART" id="SM00345">
    <property type="entry name" value="HTH_GNTR"/>
    <property type="match status" value="1"/>
</dbReference>
<dbReference type="SMART" id="SM00895">
    <property type="entry name" value="FCD"/>
    <property type="match status" value="1"/>
</dbReference>
<proteinExistence type="predicted"/>
<keyword evidence="2" id="KW-0238">DNA-binding</keyword>
<protein>
    <submittedName>
        <fullName evidence="5">GntR family transcriptional regulator</fullName>
    </submittedName>
</protein>
<gene>
    <name evidence="5" type="ORF">FJQ98_07590</name>
</gene>
<dbReference type="InterPro" id="IPR000524">
    <property type="entry name" value="Tscrpt_reg_HTH_GntR"/>
</dbReference>
<feature type="domain" description="HTH gntR-type" evidence="4">
    <location>
        <begin position="10"/>
        <end position="77"/>
    </location>
</feature>
<evidence type="ECO:0000256" key="3">
    <source>
        <dbReference type="ARBA" id="ARBA00023163"/>
    </source>
</evidence>
<evidence type="ECO:0000259" key="4">
    <source>
        <dbReference type="PROSITE" id="PS50949"/>
    </source>
</evidence>
<evidence type="ECO:0000256" key="1">
    <source>
        <dbReference type="ARBA" id="ARBA00023015"/>
    </source>
</evidence>
<evidence type="ECO:0000256" key="2">
    <source>
        <dbReference type="ARBA" id="ARBA00023125"/>
    </source>
</evidence>
<evidence type="ECO:0000313" key="5">
    <source>
        <dbReference type="EMBL" id="QQP13891.1"/>
    </source>
</evidence>
<dbReference type="PANTHER" id="PTHR43537:SF5">
    <property type="entry name" value="UXU OPERON TRANSCRIPTIONAL REGULATOR"/>
    <property type="match status" value="1"/>
</dbReference>
<accession>A0ABX7AV97</accession>
<dbReference type="Pfam" id="PF00392">
    <property type="entry name" value="GntR"/>
    <property type="match status" value="1"/>
</dbReference>
<dbReference type="Pfam" id="PF07729">
    <property type="entry name" value="FCD"/>
    <property type="match status" value="1"/>
</dbReference>
<keyword evidence="6" id="KW-1185">Reference proteome</keyword>